<feature type="region of interest" description="Disordered" evidence="1">
    <location>
        <begin position="55"/>
        <end position="75"/>
    </location>
</feature>
<organism evidence="2 3">
    <name type="scientific">Phytophthora infestans</name>
    <name type="common">Potato late blight agent</name>
    <name type="synonym">Botrytis infestans</name>
    <dbReference type="NCBI Taxonomy" id="4787"/>
    <lineage>
        <taxon>Eukaryota</taxon>
        <taxon>Sar</taxon>
        <taxon>Stramenopiles</taxon>
        <taxon>Oomycota</taxon>
        <taxon>Peronosporomycetes</taxon>
        <taxon>Peronosporales</taxon>
        <taxon>Peronosporaceae</taxon>
        <taxon>Phytophthora</taxon>
    </lineage>
</organism>
<dbReference type="Proteomes" id="UP000704712">
    <property type="component" value="Unassembled WGS sequence"/>
</dbReference>
<evidence type="ECO:0000313" key="3">
    <source>
        <dbReference type="Proteomes" id="UP000704712"/>
    </source>
</evidence>
<protein>
    <submittedName>
        <fullName evidence="2">Uncharacterized protein</fullName>
    </submittedName>
</protein>
<evidence type="ECO:0000256" key="1">
    <source>
        <dbReference type="SAM" id="MobiDB-lite"/>
    </source>
</evidence>
<proteinExistence type="predicted"/>
<sequence length="110" mass="11884">SGIPTASRRSTSSFMATGGATISAKRSTLAIEERSRRLAGINRPLATSINITTETSGNDRKMTNKSTEATPASRKNLQTFTLQTTTDQHHQSGHCLATNLTPTRQLAFLH</sequence>
<dbReference type="EMBL" id="JAACNO010001906">
    <property type="protein sequence ID" value="KAF4136717.1"/>
    <property type="molecule type" value="Genomic_DNA"/>
</dbReference>
<accession>A0A8S9UAZ2</accession>
<evidence type="ECO:0000313" key="2">
    <source>
        <dbReference type="EMBL" id="KAF4136717.1"/>
    </source>
</evidence>
<feature type="compositionally biased region" description="Polar residues" evidence="1">
    <location>
        <begin position="64"/>
        <end position="75"/>
    </location>
</feature>
<reference evidence="2" key="1">
    <citation type="submission" date="2020-03" db="EMBL/GenBank/DDBJ databases">
        <title>Hybrid Assembly of Korean Phytophthora infestans isolates.</title>
        <authorList>
            <person name="Prokchorchik M."/>
            <person name="Lee Y."/>
            <person name="Seo J."/>
            <person name="Cho J.-H."/>
            <person name="Park Y.-E."/>
            <person name="Jang D.-C."/>
            <person name="Im J.-S."/>
            <person name="Choi J.-G."/>
            <person name="Park H.-J."/>
            <person name="Lee G.-B."/>
            <person name="Lee Y.-G."/>
            <person name="Hong S.-Y."/>
            <person name="Cho K."/>
            <person name="Sohn K.H."/>
        </authorList>
    </citation>
    <scope>NUCLEOTIDE SEQUENCE</scope>
    <source>
        <strain evidence="2">KR_2_A2</strain>
    </source>
</reference>
<name>A0A8S9UAZ2_PHYIN</name>
<comment type="caution">
    <text evidence="2">The sequence shown here is derived from an EMBL/GenBank/DDBJ whole genome shotgun (WGS) entry which is preliminary data.</text>
</comment>
<dbReference type="AlphaFoldDB" id="A0A8S9UAZ2"/>
<feature type="non-terminal residue" evidence="2">
    <location>
        <position position="110"/>
    </location>
</feature>
<gene>
    <name evidence="2" type="ORF">GN958_ATG14094</name>
</gene>